<feature type="region of interest" description="Disordered" evidence="2">
    <location>
        <begin position="198"/>
        <end position="246"/>
    </location>
</feature>
<protein>
    <submittedName>
        <fullName evidence="3">Uncharacterized protein</fullName>
    </submittedName>
</protein>
<organism evidence="3 4">
    <name type="scientific">Pseudocohnilembus persalinus</name>
    <name type="common">Ciliate</name>
    <dbReference type="NCBI Taxonomy" id="266149"/>
    <lineage>
        <taxon>Eukaryota</taxon>
        <taxon>Sar</taxon>
        <taxon>Alveolata</taxon>
        <taxon>Ciliophora</taxon>
        <taxon>Intramacronucleata</taxon>
        <taxon>Oligohymenophorea</taxon>
        <taxon>Scuticociliatia</taxon>
        <taxon>Philasterida</taxon>
        <taxon>Pseudocohnilembidae</taxon>
        <taxon>Pseudocohnilembus</taxon>
    </lineage>
</organism>
<dbReference type="InParanoid" id="A0A0V0QY35"/>
<evidence type="ECO:0000313" key="4">
    <source>
        <dbReference type="Proteomes" id="UP000054937"/>
    </source>
</evidence>
<feature type="compositionally biased region" description="Polar residues" evidence="2">
    <location>
        <begin position="229"/>
        <end position="246"/>
    </location>
</feature>
<dbReference type="AlphaFoldDB" id="A0A0V0QY35"/>
<dbReference type="EMBL" id="LDAU01000087">
    <property type="protein sequence ID" value="KRX07108.1"/>
    <property type="molecule type" value="Genomic_DNA"/>
</dbReference>
<gene>
    <name evidence="3" type="ORF">PPERSA_09322</name>
</gene>
<evidence type="ECO:0000256" key="1">
    <source>
        <dbReference type="SAM" id="Coils"/>
    </source>
</evidence>
<comment type="caution">
    <text evidence="3">The sequence shown here is derived from an EMBL/GenBank/DDBJ whole genome shotgun (WGS) entry which is preliminary data.</text>
</comment>
<evidence type="ECO:0000256" key="2">
    <source>
        <dbReference type="SAM" id="MobiDB-lite"/>
    </source>
</evidence>
<name>A0A0V0QY35_PSEPJ</name>
<feature type="compositionally biased region" description="Basic and acidic residues" evidence="2">
    <location>
        <begin position="1"/>
        <end position="11"/>
    </location>
</feature>
<proteinExistence type="predicted"/>
<sequence length="246" mass="29642">MLHLSEEKQFKEQNIQEPYQQQQNKYNINSWSQNQYTDKQFIKHTPNDNSHLFKSADNLDQIKFFVSKNNENLQSPFNIQNTQNYADYQQTPQEYFQKNKSLHPYDNQQYQQNQYETPFQHKKSDKKTQHLAILNRQLQQLQKYSETMLQARNKQEDYMEEQQRQINTLQQELQSKLKYPNNNTYYLSQQQLQQQSSISKSPKFSFNYTPKNYERPTYTSKLKLRSKEMSQVSTGVVGSPQSQFNQ</sequence>
<keyword evidence="4" id="KW-1185">Reference proteome</keyword>
<reference evidence="3 4" key="1">
    <citation type="journal article" date="2015" name="Sci. Rep.">
        <title>Genome of the facultative scuticociliatosis pathogen Pseudocohnilembus persalinus provides insight into its virulence through horizontal gene transfer.</title>
        <authorList>
            <person name="Xiong J."/>
            <person name="Wang G."/>
            <person name="Cheng J."/>
            <person name="Tian M."/>
            <person name="Pan X."/>
            <person name="Warren A."/>
            <person name="Jiang C."/>
            <person name="Yuan D."/>
            <person name="Miao W."/>
        </authorList>
    </citation>
    <scope>NUCLEOTIDE SEQUENCE [LARGE SCALE GENOMIC DNA]</scope>
    <source>
        <strain evidence="3">36N120E</strain>
    </source>
</reference>
<dbReference type="Proteomes" id="UP000054937">
    <property type="component" value="Unassembled WGS sequence"/>
</dbReference>
<accession>A0A0V0QY35</accession>
<feature type="coiled-coil region" evidence="1">
    <location>
        <begin position="134"/>
        <end position="179"/>
    </location>
</feature>
<keyword evidence="1" id="KW-0175">Coiled coil</keyword>
<feature type="compositionally biased region" description="Low complexity" evidence="2">
    <location>
        <begin position="12"/>
        <end position="22"/>
    </location>
</feature>
<feature type="region of interest" description="Disordered" evidence="2">
    <location>
        <begin position="1"/>
        <end position="22"/>
    </location>
</feature>
<evidence type="ECO:0000313" key="3">
    <source>
        <dbReference type="EMBL" id="KRX07108.1"/>
    </source>
</evidence>